<name>A0A1F4X997_UNCKA</name>
<evidence type="ECO:0000313" key="2">
    <source>
        <dbReference type="Proteomes" id="UP000176815"/>
    </source>
</evidence>
<accession>A0A1F4X997</accession>
<dbReference type="EMBL" id="MEWG01000005">
    <property type="protein sequence ID" value="OGC78219.1"/>
    <property type="molecule type" value="Genomic_DNA"/>
</dbReference>
<comment type="caution">
    <text evidence="1">The sequence shown here is derived from an EMBL/GenBank/DDBJ whole genome shotgun (WGS) entry which is preliminary data.</text>
</comment>
<dbReference type="SUPFAM" id="SSF69322">
    <property type="entry name" value="Tricorn protease domain 2"/>
    <property type="match status" value="1"/>
</dbReference>
<proteinExistence type="predicted"/>
<evidence type="ECO:0000313" key="1">
    <source>
        <dbReference type="EMBL" id="OGC78219.1"/>
    </source>
</evidence>
<protein>
    <submittedName>
        <fullName evidence="1">Uncharacterized protein</fullName>
    </submittedName>
</protein>
<dbReference type="AlphaFoldDB" id="A0A1F4X997"/>
<gene>
    <name evidence="1" type="ORF">A2619_02650</name>
</gene>
<reference evidence="1 2" key="1">
    <citation type="journal article" date="2016" name="Nat. Commun.">
        <title>Thousands of microbial genomes shed light on interconnected biogeochemical processes in an aquifer system.</title>
        <authorList>
            <person name="Anantharaman K."/>
            <person name="Brown C.T."/>
            <person name="Hug L.A."/>
            <person name="Sharon I."/>
            <person name="Castelle C.J."/>
            <person name="Probst A.J."/>
            <person name="Thomas B.C."/>
            <person name="Singh A."/>
            <person name="Wilkins M.J."/>
            <person name="Karaoz U."/>
            <person name="Brodie E.L."/>
            <person name="Williams K.H."/>
            <person name="Hubbard S.S."/>
            <person name="Banfield J.F."/>
        </authorList>
    </citation>
    <scope>NUCLEOTIDE SEQUENCE [LARGE SCALE GENOMIC DNA]</scope>
</reference>
<dbReference type="Proteomes" id="UP000176815">
    <property type="component" value="Unassembled WGS sequence"/>
</dbReference>
<organism evidence="1 2">
    <name type="scientific">candidate division WWE3 bacterium RIFOXYD1_FULL_39_9</name>
    <dbReference type="NCBI Taxonomy" id="1802649"/>
    <lineage>
        <taxon>Bacteria</taxon>
        <taxon>Katanobacteria</taxon>
    </lineage>
</organism>
<sequence>MKAIRIFLFFLFTFIVVLTAFVVFNQAQVNKITGSGLQFLNFQLNGNNKMINDYEVENCDIYIIDEHETRRRVAGFAGIGGDEKNCPTDPSISLSFSNKYLAFTDVLGGVDSAVKIYSIEMDTVTTLYVYGTSSVFDIEFTYDDILAVLNGYPNTFSEQYVIFYDIEALYGNYAQNVNKDAQAPDYFKVTDEFQKTHVLPNVRRNYTSLIITSGNIVAVAEKLQGETTDRTEEVPYEEYSFKNAEPLEIPVTQ</sequence>